<dbReference type="AlphaFoldDB" id="D7DSV5"/>
<evidence type="ECO:0000256" key="1">
    <source>
        <dbReference type="ARBA" id="ARBA00023118"/>
    </source>
</evidence>
<dbReference type="GO" id="GO:0051607">
    <property type="term" value="P:defense response to virus"/>
    <property type="evidence" value="ECO:0007669"/>
    <property type="project" value="UniProtKB-KW"/>
</dbReference>
<accession>D7DSV5</accession>
<reference evidence="3 4" key="1">
    <citation type="submission" date="2010-05" db="EMBL/GenBank/DDBJ databases">
        <title>Complete sequence of Methanococcus voltae A3.</title>
        <authorList>
            <consortium name="US DOE Joint Genome Institute"/>
            <person name="Lucas S."/>
            <person name="Copeland A."/>
            <person name="Lapidus A."/>
            <person name="Cheng J.-F."/>
            <person name="Bruce D."/>
            <person name="Goodwin L."/>
            <person name="Pitluck S."/>
            <person name="Lowry S."/>
            <person name="Clum A."/>
            <person name="Land M."/>
            <person name="Hauser L."/>
            <person name="Kyrpides N."/>
            <person name="Mikhailova N."/>
            <person name="Whitman W.B."/>
            <person name="Woyke T."/>
        </authorList>
    </citation>
    <scope>NUCLEOTIDE SEQUENCE [LARGE SCALE GENOMIC DNA]</scope>
    <source>
        <strain evidence="4">ATCC BAA-1334 / A3</strain>
    </source>
</reference>
<dbReference type="EMBL" id="CP002057">
    <property type="protein sequence ID" value="ADI36215.1"/>
    <property type="molecule type" value="Genomic_DNA"/>
</dbReference>
<feature type="domain" description="CRISPR type III-associated protein" evidence="2">
    <location>
        <begin position="13"/>
        <end position="248"/>
    </location>
</feature>
<dbReference type="Proteomes" id="UP000007722">
    <property type="component" value="Chromosome"/>
</dbReference>
<dbReference type="eggNOG" id="arCOG03892">
    <property type="taxonomic scope" value="Archaea"/>
</dbReference>
<dbReference type="InterPro" id="IPR005537">
    <property type="entry name" value="RAMP_III_fam"/>
</dbReference>
<dbReference type="InterPro" id="IPR007522">
    <property type="entry name" value="CRISPR-assoc_prot_TM1795"/>
</dbReference>
<sequence>MVENPYETLNFNCEIISPIFCYGADKESPEIRASSIRGALRFWWRALQPELTKEEFEKFLKETFDDAYALKSLLGKVSKSDKYSEYKLPDFITVDDIKKFLTSNTIPKNTDVIEKEKIQKLIRDIQKSDKKLLELYYIYYMKNLRKKEFEIFGGVDGDKAFKSKVYVNIMYTTTKNETGKDTLNIYSKKYLGHKNFKKDAFESGKFKITLHLQKNSNMTLEQLKSLFIIYTILGGVGGRTRRGAGCFRLTDDFSIINKSTMELLKENFEKLGISEYYNFSDERILIKNTPTSKSRPIVKEITIKPIKKPLDGILGAIGDITHKHKNYYNGHTKNGERYASPSCISLFKKENAKNNDYELIITKLSGPHDEHNKGYKNSAQDTFCGAIRRDLND</sequence>
<proteinExistence type="predicted"/>
<evidence type="ECO:0000313" key="3">
    <source>
        <dbReference type="EMBL" id="ADI36215.1"/>
    </source>
</evidence>
<dbReference type="KEGG" id="mvo:Mvol_0556"/>
<dbReference type="Pfam" id="PF03787">
    <property type="entry name" value="RAMPs"/>
    <property type="match status" value="1"/>
</dbReference>
<protein>
    <submittedName>
        <fullName evidence="3">CRISPR-associated RAMP protein, Cmr1 family</fullName>
    </submittedName>
</protein>
<evidence type="ECO:0000259" key="2">
    <source>
        <dbReference type="Pfam" id="PF03787"/>
    </source>
</evidence>
<keyword evidence="1" id="KW-0051">Antiviral defense</keyword>
<gene>
    <name evidence="3" type="ordered locus">Mvol_0556</name>
</gene>
<keyword evidence="4" id="KW-1185">Reference proteome</keyword>
<name>D7DSV5_METV3</name>
<dbReference type="HOGENOM" id="CLU_701349_0_0_2"/>
<evidence type="ECO:0000313" key="4">
    <source>
        <dbReference type="Proteomes" id="UP000007722"/>
    </source>
</evidence>
<dbReference type="STRING" id="456320.Mvol_0556"/>
<dbReference type="NCBIfam" id="TIGR01894">
    <property type="entry name" value="cas_TM1795_cmr1"/>
    <property type="match status" value="1"/>
</dbReference>
<organism evidence="3 4">
    <name type="scientific">Methanococcus voltae (strain ATCC BAA-1334 / A3)</name>
    <dbReference type="NCBI Taxonomy" id="456320"/>
    <lineage>
        <taxon>Archaea</taxon>
        <taxon>Methanobacteriati</taxon>
        <taxon>Methanobacteriota</taxon>
        <taxon>Methanomada group</taxon>
        <taxon>Methanococci</taxon>
        <taxon>Methanococcales</taxon>
        <taxon>Methanococcaceae</taxon>
        <taxon>Methanococcus</taxon>
    </lineage>
</organism>
<dbReference type="InParanoid" id="D7DSV5"/>
<dbReference type="OrthoDB" id="102565at2157"/>